<dbReference type="Proteomes" id="UP000001052">
    <property type="component" value="Chromosome"/>
</dbReference>
<comment type="cofactor">
    <cofactor evidence="1">
        <name>pyridoxal 5'-phosphate</name>
        <dbReference type="ChEBI" id="CHEBI:597326"/>
    </cofactor>
</comment>
<dbReference type="eggNOG" id="COG0436">
    <property type="taxonomic scope" value="Bacteria"/>
</dbReference>
<organism evidence="3 4">
    <name type="scientific">Desulfohalobium retbaense (strain ATCC 49708 / DSM 5692 / JCM 16813 / HR100)</name>
    <dbReference type="NCBI Taxonomy" id="485915"/>
    <lineage>
        <taxon>Bacteria</taxon>
        <taxon>Pseudomonadati</taxon>
        <taxon>Thermodesulfobacteriota</taxon>
        <taxon>Desulfovibrionia</taxon>
        <taxon>Desulfovibrionales</taxon>
        <taxon>Desulfohalobiaceae</taxon>
        <taxon>Desulfohalobium</taxon>
    </lineage>
</organism>
<dbReference type="Gene3D" id="3.90.1150.10">
    <property type="entry name" value="Aspartate Aminotransferase, domain 1"/>
    <property type="match status" value="2"/>
</dbReference>
<accession>C8X437</accession>
<protein>
    <recommendedName>
        <fullName evidence="1">Aminotransferase</fullName>
        <ecNumber evidence="1">2.6.1.-</ecNumber>
    </recommendedName>
</protein>
<dbReference type="InterPro" id="IPR004838">
    <property type="entry name" value="NHTrfase_class1_PyrdxlP-BS"/>
</dbReference>
<comment type="similarity">
    <text evidence="1">Belongs to the class-I pyridoxal-phosphate-dependent aminotransferase family.</text>
</comment>
<reference evidence="3 4" key="2">
    <citation type="journal article" date="2010" name="Stand. Genomic Sci.">
        <title>Complete genome sequence of Desulfohalobium retbaense type strain (HR(100)).</title>
        <authorList>
            <person name="Spring S."/>
            <person name="Nolan M."/>
            <person name="Lapidus A."/>
            <person name="Glavina Del Rio T."/>
            <person name="Copeland A."/>
            <person name="Tice H."/>
            <person name="Cheng J.F."/>
            <person name="Lucas S."/>
            <person name="Land M."/>
            <person name="Chen F."/>
            <person name="Bruce D."/>
            <person name="Goodwin L."/>
            <person name="Pitluck S."/>
            <person name="Ivanova N."/>
            <person name="Mavromatis K."/>
            <person name="Mikhailova N."/>
            <person name="Pati A."/>
            <person name="Chen A."/>
            <person name="Palaniappan K."/>
            <person name="Hauser L."/>
            <person name="Chang Y.J."/>
            <person name="Jeffries C.D."/>
            <person name="Munk C."/>
            <person name="Kiss H."/>
            <person name="Chain P."/>
            <person name="Han C."/>
            <person name="Brettin T."/>
            <person name="Detter J.C."/>
            <person name="Schuler E."/>
            <person name="Goker M."/>
            <person name="Rohde M."/>
            <person name="Bristow J."/>
            <person name="Eisen J.A."/>
            <person name="Markowitz V."/>
            <person name="Hugenholtz P."/>
            <person name="Kyrpides N.C."/>
            <person name="Klenk H.P."/>
        </authorList>
    </citation>
    <scope>NUCLEOTIDE SEQUENCE [LARGE SCALE GENOMIC DNA]</scope>
    <source>
        <strain evidence="3 4">DSM 5692</strain>
    </source>
</reference>
<dbReference type="SUPFAM" id="SSF53383">
    <property type="entry name" value="PLP-dependent transferases"/>
    <property type="match status" value="1"/>
</dbReference>
<dbReference type="InterPro" id="IPR015421">
    <property type="entry name" value="PyrdxlP-dep_Trfase_major"/>
</dbReference>
<keyword evidence="4" id="KW-1185">Reference proteome</keyword>
<dbReference type="EMBL" id="CP001734">
    <property type="protein sequence ID" value="ACV69311.1"/>
    <property type="molecule type" value="Genomic_DNA"/>
</dbReference>
<dbReference type="STRING" id="485915.Dret_2027"/>
<keyword evidence="1 3" id="KW-0032">Aminotransferase</keyword>
<dbReference type="GO" id="GO:0030170">
    <property type="term" value="F:pyridoxal phosphate binding"/>
    <property type="evidence" value="ECO:0007669"/>
    <property type="project" value="InterPro"/>
</dbReference>
<dbReference type="NCBIfam" id="NF005305">
    <property type="entry name" value="PRK06836.1"/>
    <property type="match status" value="1"/>
</dbReference>
<dbReference type="InterPro" id="IPR015424">
    <property type="entry name" value="PyrdxlP-dep_Trfase"/>
</dbReference>
<dbReference type="PROSITE" id="PS00105">
    <property type="entry name" value="AA_TRANSFER_CLASS_1"/>
    <property type="match status" value="1"/>
</dbReference>
<dbReference type="AlphaFoldDB" id="C8X437"/>
<reference evidence="4" key="1">
    <citation type="submission" date="2009-09" db="EMBL/GenBank/DDBJ databases">
        <title>The complete chromosome of Desulfohalobium retbaense DSM 5692.</title>
        <authorList>
            <consortium name="US DOE Joint Genome Institute (JGI-PGF)"/>
            <person name="Lucas S."/>
            <person name="Copeland A."/>
            <person name="Lapidus A."/>
            <person name="Glavina del Rio T."/>
            <person name="Dalin E."/>
            <person name="Tice H."/>
            <person name="Bruce D."/>
            <person name="Goodwin L."/>
            <person name="Pitluck S."/>
            <person name="Kyrpides N."/>
            <person name="Mavromatis K."/>
            <person name="Ivanova N."/>
            <person name="Mikhailova N."/>
            <person name="Munk A.C."/>
            <person name="Brettin T."/>
            <person name="Detter J.C."/>
            <person name="Han C."/>
            <person name="Tapia R."/>
            <person name="Larimer F."/>
            <person name="Land M."/>
            <person name="Hauser L."/>
            <person name="Markowitz V."/>
            <person name="Cheng J.-F."/>
            <person name="Hugenholtz P."/>
            <person name="Woyke T."/>
            <person name="Wu D."/>
            <person name="Spring S."/>
            <person name="Klenk H.-P."/>
            <person name="Eisen J.A."/>
        </authorList>
    </citation>
    <scope>NUCLEOTIDE SEQUENCE [LARGE SCALE GENOMIC DNA]</scope>
    <source>
        <strain evidence="4">DSM 5692</strain>
    </source>
</reference>
<dbReference type="InterPro" id="IPR015422">
    <property type="entry name" value="PyrdxlP-dep_Trfase_small"/>
</dbReference>
<name>C8X437_DESRD</name>
<evidence type="ECO:0000259" key="2">
    <source>
        <dbReference type="Pfam" id="PF00155"/>
    </source>
</evidence>
<evidence type="ECO:0000256" key="1">
    <source>
        <dbReference type="RuleBase" id="RU000481"/>
    </source>
</evidence>
<evidence type="ECO:0000313" key="3">
    <source>
        <dbReference type="EMBL" id="ACV69311.1"/>
    </source>
</evidence>
<feature type="domain" description="Aminotransferase class I/classII large" evidence="2">
    <location>
        <begin position="37"/>
        <end position="387"/>
    </location>
</feature>
<dbReference type="RefSeq" id="WP_015752453.1">
    <property type="nucleotide sequence ID" value="NC_013223.1"/>
</dbReference>
<evidence type="ECO:0000313" key="4">
    <source>
        <dbReference type="Proteomes" id="UP000001052"/>
    </source>
</evidence>
<proteinExistence type="inferred from homology"/>
<dbReference type="Gene3D" id="3.40.640.10">
    <property type="entry name" value="Type I PLP-dependent aspartate aminotransferase-like (Major domain)"/>
    <property type="match status" value="1"/>
</dbReference>
<dbReference type="HOGENOM" id="CLU_017584_4_3_7"/>
<gene>
    <name evidence="3" type="ordered locus">Dret_2027</name>
</gene>
<dbReference type="GO" id="GO:0008483">
    <property type="term" value="F:transaminase activity"/>
    <property type="evidence" value="ECO:0007669"/>
    <property type="project" value="UniProtKB-KW"/>
</dbReference>
<dbReference type="InterPro" id="IPR004839">
    <property type="entry name" value="Aminotransferase_I/II_large"/>
</dbReference>
<sequence length="396" mass="43481">MSMLSQQVQTYLESSSWIRRMFEAGREMKAKYGEDQVYDFSLGNPDLPPPAAVTKGLQRLAEQAQSSYAFGYMPNAGYPDVRQALAQRLSREQQVALSEQELLLSCGAAGGLNVLFRAILEPGDEVVCPAPFFVEYTFYVQNHGGVLRTVPSREPDFALDIEGIEAALSEKTRIVLINSPNNPTGRVYSASELRQLAAVLDAASRKYGRPILLVSDEPYRFLTFDGTQVPPVLPAYQHSVVVSSFSKNLSLAGERVGYLALNPEMPGKEELMDGLVLTNRILGFVNAPALGQRLVGYCLEASVDLEVYEKRRAAMVEALDAGGYTYAVPQGAFYFFVQAPGGDDVAFVQTLQEERVLAVPGSGFGFPGYFRLSFCVPETVIRNGAASLARARQRWQ</sequence>
<dbReference type="CDD" id="cd00609">
    <property type="entry name" value="AAT_like"/>
    <property type="match status" value="1"/>
</dbReference>
<dbReference type="OrthoDB" id="9804474at2"/>
<dbReference type="PANTHER" id="PTHR42691:SF1">
    <property type="entry name" value="ASPARTATE AMINOTRANSFERASE YHDR-RELATED"/>
    <property type="match status" value="1"/>
</dbReference>
<dbReference type="KEGG" id="drt:Dret_2027"/>
<dbReference type="Pfam" id="PF00155">
    <property type="entry name" value="Aminotran_1_2"/>
    <property type="match status" value="1"/>
</dbReference>
<dbReference type="PANTHER" id="PTHR42691">
    <property type="entry name" value="ASPARTATE AMINOTRANSFERASE YHDR-RELATED"/>
    <property type="match status" value="1"/>
</dbReference>
<keyword evidence="1" id="KW-0808">Transferase</keyword>
<dbReference type="EC" id="2.6.1.-" evidence="1"/>